<proteinExistence type="predicted"/>
<comment type="caution">
    <text evidence="1">The sequence shown here is derived from an EMBL/GenBank/DDBJ whole genome shotgun (WGS) entry which is preliminary data.</text>
</comment>
<accession>A0A246JH71</accession>
<dbReference type="Pfam" id="PF15943">
    <property type="entry name" value="YdaS_toxin"/>
    <property type="match status" value="1"/>
</dbReference>
<keyword evidence="2" id="KW-1185">Reference proteome</keyword>
<dbReference type="InterPro" id="IPR010982">
    <property type="entry name" value="Lambda_DNA-bd_dom_sf"/>
</dbReference>
<dbReference type="AlphaFoldDB" id="A0A246JH71"/>
<gene>
    <name evidence="1" type="ORF">CDN99_06525</name>
</gene>
<dbReference type="SUPFAM" id="SSF47413">
    <property type="entry name" value="lambda repressor-like DNA-binding domains"/>
    <property type="match status" value="1"/>
</dbReference>
<name>A0A246JH71_9BURK</name>
<evidence type="ECO:0008006" key="3">
    <source>
        <dbReference type="Google" id="ProtNLM"/>
    </source>
</evidence>
<dbReference type="InterPro" id="IPR031856">
    <property type="entry name" value="YdaS_toxin-like"/>
</dbReference>
<evidence type="ECO:0000313" key="2">
    <source>
        <dbReference type="Proteomes" id="UP000197468"/>
    </source>
</evidence>
<reference evidence="1 2" key="1">
    <citation type="journal article" date="2008" name="Int. J. Syst. Evol. Microbiol.">
        <title>Description of Roseateles aquatilis sp. nov. and Roseateles terrae sp. nov., in the class Betaproteobacteria, and emended description of the genus Roseateles.</title>
        <authorList>
            <person name="Gomila M."/>
            <person name="Bowien B."/>
            <person name="Falsen E."/>
            <person name="Moore E.R."/>
            <person name="Lalucat J."/>
        </authorList>
    </citation>
    <scope>NUCLEOTIDE SEQUENCE [LARGE SCALE GENOMIC DNA]</scope>
    <source>
        <strain evidence="1 2">CCUG 48205</strain>
    </source>
</reference>
<dbReference type="Gene3D" id="1.10.260.40">
    <property type="entry name" value="lambda repressor-like DNA-binding domains"/>
    <property type="match status" value="1"/>
</dbReference>
<dbReference type="Proteomes" id="UP000197468">
    <property type="component" value="Unassembled WGS sequence"/>
</dbReference>
<dbReference type="OrthoDB" id="6446140at2"/>
<sequence>MNEHVKRAIDIVGGGAKLAAAIERSPQFVSQLLKGERNVPAELCPSIERATRAAVAAAGGEAVLCEDLRPDVDWAVVRENPIALAELATADAAQE</sequence>
<organism evidence="1 2">
    <name type="scientific">Roseateles aquatilis</name>
    <dbReference type="NCBI Taxonomy" id="431061"/>
    <lineage>
        <taxon>Bacteria</taxon>
        <taxon>Pseudomonadati</taxon>
        <taxon>Pseudomonadota</taxon>
        <taxon>Betaproteobacteria</taxon>
        <taxon>Burkholderiales</taxon>
        <taxon>Sphaerotilaceae</taxon>
        <taxon>Roseateles</taxon>
    </lineage>
</organism>
<dbReference type="GO" id="GO:0003677">
    <property type="term" value="F:DNA binding"/>
    <property type="evidence" value="ECO:0007669"/>
    <property type="project" value="InterPro"/>
</dbReference>
<dbReference type="EMBL" id="NIOF01000002">
    <property type="protein sequence ID" value="OWQ92008.1"/>
    <property type="molecule type" value="Genomic_DNA"/>
</dbReference>
<evidence type="ECO:0000313" key="1">
    <source>
        <dbReference type="EMBL" id="OWQ92008.1"/>
    </source>
</evidence>
<protein>
    <recommendedName>
        <fullName evidence="3">Cro/Cl family transcriptional regulator</fullName>
    </recommendedName>
</protein>
<dbReference type="RefSeq" id="WP_088383825.1">
    <property type="nucleotide sequence ID" value="NZ_NIOF01000002.1"/>
</dbReference>